<name>A0ABQ5ACX0_9ASTR</name>
<reference evidence="1" key="1">
    <citation type="journal article" date="2022" name="Int. J. Mol. Sci.">
        <title>Draft Genome of Tanacetum Coccineum: Genomic Comparison of Closely Related Tanacetum-Family Plants.</title>
        <authorList>
            <person name="Yamashiro T."/>
            <person name="Shiraishi A."/>
            <person name="Nakayama K."/>
            <person name="Satake H."/>
        </authorList>
    </citation>
    <scope>NUCLEOTIDE SEQUENCE</scope>
</reference>
<proteinExistence type="predicted"/>
<keyword evidence="2" id="KW-1185">Reference proteome</keyword>
<comment type="caution">
    <text evidence="1">The sequence shown here is derived from an EMBL/GenBank/DDBJ whole genome shotgun (WGS) entry which is preliminary data.</text>
</comment>
<dbReference type="EMBL" id="BQNB010012200">
    <property type="protein sequence ID" value="GJT00505.1"/>
    <property type="molecule type" value="Genomic_DNA"/>
</dbReference>
<dbReference type="CDD" id="cd09272">
    <property type="entry name" value="RNase_HI_RT_Ty1"/>
    <property type="match status" value="1"/>
</dbReference>
<gene>
    <name evidence="1" type="ORF">Tco_0821674</name>
</gene>
<evidence type="ECO:0000313" key="2">
    <source>
        <dbReference type="Proteomes" id="UP001151760"/>
    </source>
</evidence>
<dbReference type="PANTHER" id="PTHR11439">
    <property type="entry name" value="GAG-POL-RELATED RETROTRANSPOSON"/>
    <property type="match status" value="1"/>
</dbReference>
<organism evidence="1 2">
    <name type="scientific">Tanacetum coccineum</name>
    <dbReference type="NCBI Taxonomy" id="301880"/>
    <lineage>
        <taxon>Eukaryota</taxon>
        <taxon>Viridiplantae</taxon>
        <taxon>Streptophyta</taxon>
        <taxon>Embryophyta</taxon>
        <taxon>Tracheophyta</taxon>
        <taxon>Spermatophyta</taxon>
        <taxon>Magnoliopsida</taxon>
        <taxon>eudicotyledons</taxon>
        <taxon>Gunneridae</taxon>
        <taxon>Pentapetalae</taxon>
        <taxon>asterids</taxon>
        <taxon>campanulids</taxon>
        <taxon>Asterales</taxon>
        <taxon>Asteraceae</taxon>
        <taxon>Asteroideae</taxon>
        <taxon>Anthemideae</taxon>
        <taxon>Anthemidinae</taxon>
        <taxon>Tanacetum</taxon>
    </lineage>
</organism>
<protein>
    <submittedName>
        <fullName evidence="1">Retrotransposon protein, putative, ty1-copia subclass</fullName>
    </submittedName>
</protein>
<reference evidence="1" key="2">
    <citation type="submission" date="2022-01" db="EMBL/GenBank/DDBJ databases">
        <authorList>
            <person name="Yamashiro T."/>
            <person name="Shiraishi A."/>
            <person name="Satake H."/>
            <person name="Nakayama K."/>
        </authorList>
    </citation>
    <scope>NUCLEOTIDE SEQUENCE</scope>
</reference>
<dbReference type="Proteomes" id="UP001151760">
    <property type="component" value="Unassembled WGS sequence"/>
</dbReference>
<accession>A0ABQ5ACX0</accession>
<sequence length="603" mass="66715">MLVVRTLCITKPKGFRIERKLKQGALYLYVGNGVRAQVEAIGSFDLILPNGLVICLDNCHYAPTITRGVVSVSRLVDNGFVQCFTDYGISVSKNGVLYFNVVPRNGIYEIDMHDFVPNVNYVYNLQQDGLLKSTDDESFDKCESCLSGKMTKKPFPHSNERAKDLLGIIHTDVCGPLRHVSRQGVPVGPVFLLGLLALAIDAACAFRAEEMPSLISCWMAAKVMAGVSDVDVLLGGILSTEDNTGYDKDGDNDANGGNDDEREISNVVKEEDGEHICFLGGNSSLGTKKYRGSNSCDGDNIRDGVKIAGEVIGPGDEIDNHIPSLQSVKDYLGKCFAMKDLGEAAFILGIKIYRDRSKRLIGLSQNAYMDKILKRYKMDNSKRGHIPMQERLDLNKSQGAQTPKEVNRMKNVPYASAVGSIMYAVRCTRPDVAFAQNLTSRFQQNPGELHWTAVKNILKYLRNTKDMFLVYGGNPEAELRVDCYCNAGFETDIDDMKSLTEYLNYIAASEAEMEAVWIRKFISGLGIVPTINEPIKMFCDNSAALLIANEPGVQMGARHYHRSNLLKVHTDDNLAYPFTKALSNTKLTQHARSMGLRLASSFM</sequence>
<dbReference type="PANTHER" id="PTHR11439:SF496">
    <property type="entry name" value="RNA-DIRECTED DNA POLYMERASE"/>
    <property type="match status" value="1"/>
</dbReference>
<evidence type="ECO:0000313" key="1">
    <source>
        <dbReference type="EMBL" id="GJT00505.1"/>
    </source>
</evidence>